<keyword evidence="4 7" id="KW-0812">Transmembrane</keyword>
<protein>
    <recommendedName>
        <fullName evidence="8">ArnT-like N-terminal domain-containing protein</fullName>
    </recommendedName>
</protein>
<dbReference type="EMBL" id="MFJR01000015">
    <property type="protein sequence ID" value="OGG25750.1"/>
    <property type="molecule type" value="Genomic_DNA"/>
</dbReference>
<dbReference type="GO" id="GO:0000030">
    <property type="term" value="F:mannosyltransferase activity"/>
    <property type="evidence" value="ECO:0007669"/>
    <property type="project" value="InterPro"/>
</dbReference>
<sequence>MKKSAILLLLILIILIGSFLRLYRLTEIPAGLMQDEAGGGYDAYALIQTGKDHHGVKLPVTFQAFNDWVSHSYTYQLIPFVTTFGLSVFSIRLSVVALSLVTVILMYYLGKILTGNNLLSILMAFFFSVSQFAVTISRWSIPPNTVPFYTALSLFVFYSGIQSIHKRNLLLGLSGLLFGLTLYTYPSIEGILPVWIIGSLILVIKAKKKTFRKLGLLIIVFVLTALPLFINHLTNPQTVTSRLSMISIVSLTNNPLLNYLKNYLSYYLPFFLFLPGEINPTRTVPGYGYENPVLGLFYYIGLFYLFFRYKALVNQFPQLDKTKINSLRLFVLLFPLIPSLTLPSGDFQRATHYLPIMIFIISIGIFLSYDFLIRITFKTRQTGARFIIISFVTLYLYFQYSYFRSYFGPLYQGITQWYFQNGLEEVVKFTSLNEKSYQTIVIDNTINMPYIYVLFYKKVDPNTLDYQDFAQIDPQTKWLSVKKFQSYSFQKVSEEDIQGGKLLKNIYNSPFSNYVIYEKDKNLIVKFEITN</sequence>
<evidence type="ECO:0000259" key="8">
    <source>
        <dbReference type="Pfam" id="PF02366"/>
    </source>
</evidence>
<evidence type="ECO:0000313" key="10">
    <source>
        <dbReference type="Proteomes" id="UP000176609"/>
    </source>
</evidence>
<keyword evidence="3" id="KW-0808">Transferase</keyword>
<keyword evidence="5 7" id="KW-1133">Transmembrane helix</keyword>
<evidence type="ECO:0000313" key="9">
    <source>
        <dbReference type="EMBL" id="OGG25750.1"/>
    </source>
</evidence>
<feature type="domain" description="ArnT-like N-terminal" evidence="8">
    <location>
        <begin position="16"/>
        <end position="231"/>
    </location>
</feature>
<keyword evidence="6 7" id="KW-0472">Membrane</keyword>
<feature type="transmembrane region" description="Helical" evidence="7">
    <location>
        <begin position="351"/>
        <end position="372"/>
    </location>
</feature>
<evidence type="ECO:0000256" key="4">
    <source>
        <dbReference type="ARBA" id="ARBA00022692"/>
    </source>
</evidence>
<dbReference type="Pfam" id="PF02366">
    <property type="entry name" value="PMT"/>
    <property type="match status" value="1"/>
</dbReference>
<feature type="transmembrane region" description="Helical" evidence="7">
    <location>
        <begin position="89"/>
        <end position="109"/>
    </location>
</feature>
<name>A0A1F6AM29_9BACT</name>
<feature type="transmembrane region" description="Helical" evidence="7">
    <location>
        <begin position="214"/>
        <end position="234"/>
    </location>
</feature>
<feature type="transmembrane region" description="Helical" evidence="7">
    <location>
        <begin position="327"/>
        <end position="345"/>
    </location>
</feature>
<evidence type="ECO:0000256" key="3">
    <source>
        <dbReference type="ARBA" id="ARBA00022679"/>
    </source>
</evidence>
<organism evidence="9 10">
    <name type="scientific">Candidatus Gottesmanbacteria bacterium RIFCSPLOWO2_01_FULL_39_12b</name>
    <dbReference type="NCBI Taxonomy" id="1798388"/>
    <lineage>
        <taxon>Bacteria</taxon>
        <taxon>Candidatus Gottesmaniibacteriota</taxon>
    </lineage>
</organism>
<evidence type="ECO:0000256" key="7">
    <source>
        <dbReference type="SAM" id="Phobius"/>
    </source>
</evidence>
<feature type="transmembrane region" description="Helical" evidence="7">
    <location>
        <begin position="121"/>
        <end position="140"/>
    </location>
</feature>
<feature type="transmembrane region" description="Helical" evidence="7">
    <location>
        <begin position="289"/>
        <end position="307"/>
    </location>
</feature>
<dbReference type="GO" id="GO:0012505">
    <property type="term" value="C:endomembrane system"/>
    <property type="evidence" value="ECO:0007669"/>
    <property type="project" value="UniProtKB-SubCell"/>
</dbReference>
<dbReference type="GO" id="GO:0016020">
    <property type="term" value="C:membrane"/>
    <property type="evidence" value="ECO:0007669"/>
    <property type="project" value="InterPro"/>
</dbReference>
<comment type="caution">
    <text evidence="9">The sequence shown here is derived from an EMBL/GenBank/DDBJ whole genome shotgun (WGS) entry which is preliminary data.</text>
</comment>
<comment type="subcellular location">
    <subcellularLocation>
        <location evidence="1">Endomembrane system</location>
        <topology evidence="1">Multi-pass membrane protein</topology>
    </subcellularLocation>
</comment>
<evidence type="ECO:0000256" key="6">
    <source>
        <dbReference type="ARBA" id="ARBA00023136"/>
    </source>
</evidence>
<evidence type="ECO:0000256" key="1">
    <source>
        <dbReference type="ARBA" id="ARBA00004127"/>
    </source>
</evidence>
<evidence type="ECO:0000256" key="5">
    <source>
        <dbReference type="ARBA" id="ARBA00022989"/>
    </source>
</evidence>
<keyword evidence="2" id="KW-0328">Glycosyltransferase</keyword>
<dbReference type="InterPro" id="IPR003342">
    <property type="entry name" value="ArnT-like_N"/>
</dbReference>
<dbReference type="AlphaFoldDB" id="A0A1F6AM29"/>
<reference evidence="9 10" key="1">
    <citation type="journal article" date="2016" name="Nat. Commun.">
        <title>Thousands of microbial genomes shed light on interconnected biogeochemical processes in an aquifer system.</title>
        <authorList>
            <person name="Anantharaman K."/>
            <person name="Brown C.T."/>
            <person name="Hug L.A."/>
            <person name="Sharon I."/>
            <person name="Castelle C.J."/>
            <person name="Probst A.J."/>
            <person name="Thomas B.C."/>
            <person name="Singh A."/>
            <person name="Wilkins M.J."/>
            <person name="Karaoz U."/>
            <person name="Brodie E.L."/>
            <person name="Williams K.H."/>
            <person name="Hubbard S.S."/>
            <person name="Banfield J.F."/>
        </authorList>
    </citation>
    <scope>NUCLEOTIDE SEQUENCE [LARGE SCALE GENOMIC DNA]</scope>
</reference>
<gene>
    <name evidence="9" type="ORF">A2960_05385</name>
</gene>
<dbReference type="GO" id="GO:0006493">
    <property type="term" value="P:protein O-linked glycosylation"/>
    <property type="evidence" value="ECO:0007669"/>
    <property type="project" value="InterPro"/>
</dbReference>
<proteinExistence type="predicted"/>
<feature type="transmembrane region" description="Helical" evidence="7">
    <location>
        <begin position="384"/>
        <end position="403"/>
    </location>
</feature>
<evidence type="ECO:0000256" key="2">
    <source>
        <dbReference type="ARBA" id="ARBA00022676"/>
    </source>
</evidence>
<dbReference type="Proteomes" id="UP000176609">
    <property type="component" value="Unassembled WGS sequence"/>
</dbReference>
<feature type="transmembrane region" description="Helical" evidence="7">
    <location>
        <begin position="191"/>
        <end position="207"/>
    </location>
</feature>
<accession>A0A1F6AM29</accession>